<protein>
    <submittedName>
        <fullName evidence="1">Uncharacterized protein</fullName>
    </submittedName>
</protein>
<reference evidence="2" key="1">
    <citation type="journal article" date="2022" name="Mol. Ecol. Resour.">
        <title>The genomes of chicory, endive, great burdock and yacon provide insights into Asteraceae palaeo-polyploidization history and plant inulin production.</title>
        <authorList>
            <person name="Fan W."/>
            <person name="Wang S."/>
            <person name="Wang H."/>
            <person name="Wang A."/>
            <person name="Jiang F."/>
            <person name="Liu H."/>
            <person name="Zhao H."/>
            <person name="Xu D."/>
            <person name="Zhang Y."/>
        </authorList>
    </citation>
    <scope>NUCLEOTIDE SEQUENCE [LARGE SCALE GENOMIC DNA]</scope>
    <source>
        <strain evidence="2">cv. Yunnan</strain>
    </source>
</reference>
<dbReference type="EMBL" id="CM042025">
    <property type="protein sequence ID" value="KAI3809544.1"/>
    <property type="molecule type" value="Genomic_DNA"/>
</dbReference>
<sequence>MSIQTILQDLKTIKKIRSLPITTHRIIAEAIISSATETTTTLPSLLSTLTPNTVKLILSDPSINTHKCVSLLNVISQNQPLVPFKIEIEHYATVICRAIKSRRIVSKMFNLMLKVYSDTAKFAEALETFSYMRNNGIEVYERTCFVYLIALMRSEQLGLCLSFFYKMMESGIHVSVYTLTVVVDGLCKNGEIKSARELVQEAMCKDVKPNVITFNTLIYACCRRWNFQELDLVLVLMEKGGVEFNLETYKFLIDGFLSGGKVGDAERMIMEMYDKDLNVEIHLWNSIVLKYCKLGKMESAFQVFDKMIERSVHPNAETYRITGEFDDAVGLLKTMEKKGLFGDVQLYNKVITGLCESNRSEEATTLLSFVVKCGATPEFFINLIKDPK</sequence>
<evidence type="ECO:0000313" key="1">
    <source>
        <dbReference type="EMBL" id="KAI3809544.1"/>
    </source>
</evidence>
<reference evidence="1 2" key="2">
    <citation type="journal article" date="2022" name="Mol. Ecol. Resour.">
        <title>The genomes of chicory, endive, great burdock and yacon provide insights into Asteraceae paleo-polyploidization history and plant inulin production.</title>
        <authorList>
            <person name="Fan W."/>
            <person name="Wang S."/>
            <person name="Wang H."/>
            <person name="Wang A."/>
            <person name="Jiang F."/>
            <person name="Liu H."/>
            <person name="Zhao H."/>
            <person name="Xu D."/>
            <person name="Zhang Y."/>
        </authorList>
    </citation>
    <scope>NUCLEOTIDE SEQUENCE [LARGE SCALE GENOMIC DNA]</scope>
    <source>
        <strain evidence="2">cv. Yunnan</strain>
        <tissue evidence="1">Leaves</tissue>
    </source>
</reference>
<proteinExistence type="predicted"/>
<evidence type="ECO:0000313" key="2">
    <source>
        <dbReference type="Proteomes" id="UP001056120"/>
    </source>
</evidence>
<organism evidence="1 2">
    <name type="scientific">Smallanthus sonchifolius</name>
    <dbReference type="NCBI Taxonomy" id="185202"/>
    <lineage>
        <taxon>Eukaryota</taxon>
        <taxon>Viridiplantae</taxon>
        <taxon>Streptophyta</taxon>
        <taxon>Embryophyta</taxon>
        <taxon>Tracheophyta</taxon>
        <taxon>Spermatophyta</taxon>
        <taxon>Magnoliopsida</taxon>
        <taxon>eudicotyledons</taxon>
        <taxon>Gunneridae</taxon>
        <taxon>Pentapetalae</taxon>
        <taxon>asterids</taxon>
        <taxon>campanulids</taxon>
        <taxon>Asterales</taxon>
        <taxon>Asteraceae</taxon>
        <taxon>Asteroideae</taxon>
        <taxon>Heliantheae alliance</taxon>
        <taxon>Millerieae</taxon>
        <taxon>Smallanthus</taxon>
    </lineage>
</organism>
<keyword evidence="2" id="KW-1185">Reference proteome</keyword>
<comment type="caution">
    <text evidence="1">The sequence shown here is derived from an EMBL/GenBank/DDBJ whole genome shotgun (WGS) entry which is preliminary data.</text>
</comment>
<dbReference type="Proteomes" id="UP001056120">
    <property type="component" value="Linkage Group LG08"/>
</dbReference>
<name>A0ACB9IMQ1_9ASTR</name>
<gene>
    <name evidence="1" type="ORF">L1987_25521</name>
</gene>
<accession>A0ACB9IMQ1</accession>